<proteinExistence type="predicted"/>
<keyword evidence="1" id="KW-1133">Transmembrane helix</keyword>
<organism evidence="2">
    <name type="scientific">Caudovirales sp. ctLhN17</name>
    <dbReference type="NCBI Taxonomy" id="2825764"/>
    <lineage>
        <taxon>Viruses</taxon>
        <taxon>Duplodnaviria</taxon>
        <taxon>Heunggongvirae</taxon>
        <taxon>Uroviricota</taxon>
        <taxon>Caudoviricetes</taxon>
    </lineage>
</organism>
<feature type="transmembrane region" description="Helical" evidence="1">
    <location>
        <begin position="63"/>
        <end position="82"/>
    </location>
</feature>
<evidence type="ECO:0000256" key="1">
    <source>
        <dbReference type="SAM" id="Phobius"/>
    </source>
</evidence>
<keyword evidence="1" id="KW-0472">Membrane</keyword>
<dbReference type="EMBL" id="BK015259">
    <property type="protein sequence ID" value="DAD98328.1"/>
    <property type="molecule type" value="Genomic_DNA"/>
</dbReference>
<name>A0A8S5NVT4_9CAUD</name>
<feature type="transmembrane region" description="Helical" evidence="1">
    <location>
        <begin position="27"/>
        <end position="51"/>
    </location>
</feature>
<evidence type="ECO:0000313" key="2">
    <source>
        <dbReference type="EMBL" id="DAD98328.1"/>
    </source>
</evidence>
<reference evidence="2" key="1">
    <citation type="journal article" date="2021" name="Proc. Natl. Acad. Sci. U.S.A.">
        <title>A Catalog of Tens of Thousands of Viruses from Human Metagenomes Reveals Hidden Associations with Chronic Diseases.</title>
        <authorList>
            <person name="Tisza M.J."/>
            <person name="Buck C.B."/>
        </authorList>
    </citation>
    <scope>NUCLEOTIDE SEQUENCE</scope>
    <source>
        <strain evidence="2">CtLhN17</strain>
    </source>
</reference>
<keyword evidence="1" id="KW-0812">Transmembrane</keyword>
<sequence>MVSDDKIGQERHTSKPSVAFLILYKHIGWWIMSVYQGLIALLVVFFISLFISFGKEISKKRTISRFITVISSVILVVLFFSLRSELSEIDKCKIEYQGFYTNNALCYGNVNVTHNYLETSGINVVGIMNTSPDSAVIKTEDGRTLIVTKSPGGFAVHQ</sequence>
<accession>A0A8S5NVT4</accession>
<protein>
    <submittedName>
        <fullName evidence="2">Uncharacterized protein</fullName>
    </submittedName>
</protein>